<dbReference type="OrthoDB" id="769662at2"/>
<dbReference type="AlphaFoldDB" id="A0A369PV80"/>
<dbReference type="SUPFAM" id="SSF46785">
    <property type="entry name" value="Winged helix' DNA-binding domain"/>
    <property type="match status" value="1"/>
</dbReference>
<dbReference type="PANTHER" id="PTHR33204">
    <property type="entry name" value="TRANSCRIPTIONAL REGULATOR, MARR FAMILY"/>
    <property type="match status" value="1"/>
</dbReference>
<keyword evidence="1" id="KW-0805">Transcription regulation</keyword>
<dbReference type="EMBL" id="QPKV01000004">
    <property type="protein sequence ID" value="RDC56182.1"/>
    <property type="molecule type" value="Genomic_DNA"/>
</dbReference>
<name>A0A369PV80_9SPHI</name>
<keyword evidence="2" id="KW-0238">DNA-binding</keyword>
<evidence type="ECO:0000256" key="3">
    <source>
        <dbReference type="ARBA" id="ARBA00023163"/>
    </source>
</evidence>
<comment type="caution">
    <text evidence="5">The sequence shown here is derived from an EMBL/GenBank/DDBJ whole genome shotgun (WGS) entry which is preliminary data.</text>
</comment>
<evidence type="ECO:0000256" key="1">
    <source>
        <dbReference type="ARBA" id="ARBA00023015"/>
    </source>
</evidence>
<dbReference type="Pfam" id="PF01638">
    <property type="entry name" value="HxlR"/>
    <property type="match status" value="1"/>
</dbReference>
<sequence length="117" mass="13574">MATNEKRFKEKIQAVQDTMFVLGGKWKLAIVLSIYEGNKRFNDIAMAIPNITNRVLSKELKHLEENLLVSRTIVSDSPVKIEYDVTDYCYSIGQIIKPMEQWGKNHKKKLINEMRTS</sequence>
<evidence type="ECO:0000313" key="5">
    <source>
        <dbReference type="EMBL" id="RDC56182.1"/>
    </source>
</evidence>
<dbReference type="PROSITE" id="PS51118">
    <property type="entry name" value="HTH_HXLR"/>
    <property type="match status" value="1"/>
</dbReference>
<dbReference type="InterPro" id="IPR036388">
    <property type="entry name" value="WH-like_DNA-bd_sf"/>
</dbReference>
<proteinExistence type="predicted"/>
<evidence type="ECO:0000313" key="6">
    <source>
        <dbReference type="Proteomes" id="UP000253961"/>
    </source>
</evidence>
<organism evidence="5 6">
    <name type="scientific">Pedobacter chinensis</name>
    <dbReference type="NCBI Taxonomy" id="2282421"/>
    <lineage>
        <taxon>Bacteria</taxon>
        <taxon>Pseudomonadati</taxon>
        <taxon>Bacteroidota</taxon>
        <taxon>Sphingobacteriia</taxon>
        <taxon>Sphingobacteriales</taxon>
        <taxon>Sphingobacteriaceae</taxon>
        <taxon>Pedobacter</taxon>
    </lineage>
</organism>
<dbReference type="RefSeq" id="WP_115402913.1">
    <property type="nucleotide sequence ID" value="NZ_QPKV01000004.1"/>
</dbReference>
<gene>
    <name evidence="5" type="ORF">DU508_11240</name>
</gene>
<reference evidence="5 6" key="1">
    <citation type="submission" date="2018-07" db="EMBL/GenBank/DDBJ databases">
        <title>Pedobacter sp. nov., isolated from soil.</title>
        <authorList>
            <person name="Zhou L.Y."/>
            <person name="Du Z.J."/>
        </authorList>
    </citation>
    <scope>NUCLEOTIDE SEQUENCE [LARGE SCALE GENOMIC DNA]</scope>
    <source>
        <strain evidence="5 6">JDX94</strain>
    </source>
</reference>
<keyword evidence="6" id="KW-1185">Reference proteome</keyword>
<protein>
    <submittedName>
        <fullName evidence="5">Transcriptional regulator</fullName>
    </submittedName>
</protein>
<dbReference type="InterPro" id="IPR002577">
    <property type="entry name" value="HTH_HxlR"/>
</dbReference>
<dbReference type="GO" id="GO:0003677">
    <property type="term" value="F:DNA binding"/>
    <property type="evidence" value="ECO:0007669"/>
    <property type="project" value="UniProtKB-KW"/>
</dbReference>
<accession>A0A369PV80</accession>
<feature type="domain" description="HTH hxlR-type" evidence="4">
    <location>
        <begin position="13"/>
        <end position="111"/>
    </location>
</feature>
<evidence type="ECO:0000256" key="2">
    <source>
        <dbReference type="ARBA" id="ARBA00023125"/>
    </source>
</evidence>
<keyword evidence="3" id="KW-0804">Transcription</keyword>
<dbReference type="Gene3D" id="1.10.10.10">
    <property type="entry name" value="Winged helix-like DNA-binding domain superfamily/Winged helix DNA-binding domain"/>
    <property type="match status" value="1"/>
</dbReference>
<dbReference type="Proteomes" id="UP000253961">
    <property type="component" value="Unassembled WGS sequence"/>
</dbReference>
<dbReference type="InterPro" id="IPR036390">
    <property type="entry name" value="WH_DNA-bd_sf"/>
</dbReference>
<evidence type="ECO:0000259" key="4">
    <source>
        <dbReference type="PROSITE" id="PS51118"/>
    </source>
</evidence>